<feature type="domain" description="Two component regulator three Y" evidence="10">
    <location>
        <begin position="741"/>
        <end position="802"/>
    </location>
</feature>
<keyword evidence="8" id="KW-0902">Two-component regulatory system</keyword>
<dbReference type="Gene3D" id="2.130.10.10">
    <property type="entry name" value="YVTN repeat-like/Quinoprotein amine dehydrogenase"/>
    <property type="match status" value="3"/>
</dbReference>
<protein>
    <recommendedName>
        <fullName evidence="2">histidine kinase</fullName>
        <ecNumber evidence="2">2.7.13.3</ecNumber>
    </recommendedName>
</protein>
<comment type="caution">
    <text evidence="12">The sequence shown here is derived from an EMBL/GenBank/DDBJ whole genome shotgun (WGS) entry which is preliminary data.</text>
</comment>
<dbReference type="InterPro" id="IPR011110">
    <property type="entry name" value="Reg_prop"/>
</dbReference>
<dbReference type="PANTHER" id="PTHR24421">
    <property type="entry name" value="NITRATE/NITRITE SENSOR PROTEIN NARX-RELATED"/>
    <property type="match status" value="1"/>
</dbReference>
<dbReference type="EMBL" id="SDDZ01000003">
    <property type="protein sequence ID" value="RXJ50616.1"/>
    <property type="molecule type" value="Genomic_DNA"/>
</dbReference>
<keyword evidence="13" id="KW-1185">Reference proteome</keyword>
<keyword evidence="9" id="KW-0812">Transmembrane</keyword>
<dbReference type="GO" id="GO:0046983">
    <property type="term" value="F:protein dimerization activity"/>
    <property type="evidence" value="ECO:0007669"/>
    <property type="project" value="InterPro"/>
</dbReference>
<dbReference type="Gene3D" id="2.60.40.10">
    <property type="entry name" value="Immunoglobulins"/>
    <property type="match status" value="1"/>
</dbReference>
<evidence type="ECO:0000256" key="9">
    <source>
        <dbReference type="SAM" id="Phobius"/>
    </source>
</evidence>
<dbReference type="Pfam" id="PF07494">
    <property type="entry name" value="Reg_prop"/>
    <property type="match status" value="1"/>
</dbReference>
<evidence type="ECO:0000259" key="10">
    <source>
        <dbReference type="Pfam" id="PF07495"/>
    </source>
</evidence>
<dbReference type="Proteomes" id="UP000289792">
    <property type="component" value="Unassembled WGS sequence"/>
</dbReference>
<keyword evidence="9" id="KW-1133">Transmembrane helix</keyword>
<dbReference type="SUPFAM" id="SSF55874">
    <property type="entry name" value="ATPase domain of HSP90 chaperone/DNA topoisomerase II/histidine kinase"/>
    <property type="match status" value="1"/>
</dbReference>
<keyword evidence="5" id="KW-0547">Nucleotide-binding</keyword>
<evidence type="ECO:0000259" key="11">
    <source>
        <dbReference type="Pfam" id="PF07730"/>
    </source>
</evidence>
<dbReference type="Gene3D" id="3.30.565.10">
    <property type="entry name" value="Histidine kinase-like ATPase, C-terminal domain"/>
    <property type="match status" value="1"/>
</dbReference>
<dbReference type="GO" id="GO:0005524">
    <property type="term" value="F:ATP binding"/>
    <property type="evidence" value="ECO:0007669"/>
    <property type="project" value="UniProtKB-KW"/>
</dbReference>
<proteinExistence type="predicted"/>
<keyword evidence="7" id="KW-0067">ATP-binding</keyword>
<reference evidence="12 13" key="1">
    <citation type="submission" date="2019-01" db="EMBL/GenBank/DDBJ databases">
        <title>Genome sequence of the Antarctic species Gelidibacter gilvus ACAM 158(T).</title>
        <authorList>
            <person name="Bowman J.P."/>
        </authorList>
    </citation>
    <scope>NUCLEOTIDE SEQUENCE [LARGE SCALE GENOMIC DNA]</scope>
    <source>
        <strain evidence="12 13">IC158</strain>
    </source>
</reference>
<name>A0A4V1LN26_9FLAO</name>
<dbReference type="InterPro" id="IPR015943">
    <property type="entry name" value="WD40/YVTN_repeat-like_dom_sf"/>
</dbReference>
<dbReference type="PANTHER" id="PTHR24421:SF10">
    <property type="entry name" value="NITRATE_NITRITE SENSOR PROTEIN NARQ"/>
    <property type="match status" value="1"/>
</dbReference>
<evidence type="ECO:0000313" key="12">
    <source>
        <dbReference type="EMBL" id="RXJ50616.1"/>
    </source>
</evidence>
<keyword evidence="6" id="KW-0418">Kinase</keyword>
<dbReference type="EC" id="2.7.13.3" evidence="2"/>
<dbReference type="Pfam" id="PF07495">
    <property type="entry name" value="Y_Y_Y"/>
    <property type="match status" value="1"/>
</dbReference>
<evidence type="ECO:0000256" key="2">
    <source>
        <dbReference type="ARBA" id="ARBA00012438"/>
    </source>
</evidence>
<evidence type="ECO:0000256" key="8">
    <source>
        <dbReference type="ARBA" id="ARBA00023012"/>
    </source>
</evidence>
<evidence type="ECO:0000256" key="3">
    <source>
        <dbReference type="ARBA" id="ARBA00022553"/>
    </source>
</evidence>
<evidence type="ECO:0000256" key="5">
    <source>
        <dbReference type="ARBA" id="ARBA00022741"/>
    </source>
</evidence>
<dbReference type="AlphaFoldDB" id="A0A4V1LN26"/>
<dbReference type="CDD" id="cd16917">
    <property type="entry name" value="HATPase_UhpB-NarQ-NarX-like"/>
    <property type="match status" value="1"/>
</dbReference>
<dbReference type="GO" id="GO:0000155">
    <property type="term" value="F:phosphorelay sensor kinase activity"/>
    <property type="evidence" value="ECO:0007669"/>
    <property type="project" value="InterPro"/>
</dbReference>
<dbReference type="Pfam" id="PF07730">
    <property type="entry name" value="HisKA_3"/>
    <property type="match status" value="1"/>
</dbReference>
<keyword evidence="9" id="KW-0472">Membrane</keyword>
<dbReference type="OrthoDB" id="1522078at2"/>
<dbReference type="InterPro" id="IPR011123">
    <property type="entry name" value="Y_Y_Y"/>
</dbReference>
<dbReference type="InterPro" id="IPR011712">
    <property type="entry name" value="Sig_transdc_His_kin_sub3_dim/P"/>
</dbReference>
<dbReference type="GO" id="GO:0016020">
    <property type="term" value="C:membrane"/>
    <property type="evidence" value="ECO:0007669"/>
    <property type="project" value="InterPro"/>
</dbReference>
<organism evidence="12 13">
    <name type="scientific">Gelidibacter gilvus</name>
    <dbReference type="NCBI Taxonomy" id="59602"/>
    <lineage>
        <taxon>Bacteria</taxon>
        <taxon>Pseudomonadati</taxon>
        <taxon>Bacteroidota</taxon>
        <taxon>Flavobacteriia</taxon>
        <taxon>Flavobacteriales</taxon>
        <taxon>Flavobacteriaceae</taxon>
        <taxon>Gelidibacter</taxon>
    </lineage>
</organism>
<accession>A0A4V1LN26</accession>
<dbReference type="SUPFAM" id="SSF63829">
    <property type="entry name" value="Calcium-dependent phosphotriesterase"/>
    <property type="match status" value="2"/>
</dbReference>
<dbReference type="Gene3D" id="1.20.5.1930">
    <property type="match status" value="1"/>
</dbReference>
<feature type="domain" description="Signal transduction histidine kinase subgroup 3 dimerisation and phosphoacceptor" evidence="11">
    <location>
        <begin position="842"/>
        <end position="900"/>
    </location>
</feature>
<evidence type="ECO:0000256" key="7">
    <source>
        <dbReference type="ARBA" id="ARBA00022840"/>
    </source>
</evidence>
<keyword evidence="3" id="KW-0597">Phosphoprotein</keyword>
<comment type="catalytic activity">
    <reaction evidence="1">
        <text>ATP + protein L-histidine = ADP + protein N-phospho-L-histidine.</text>
        <dbReference type="EC" id="2.7.13.3"/>
    </reaction>
</comment>
<evidence type="ECO:0000256" key="6">
    <source>
        <dbReference type="ARBA" id="ARBA00022777"/>
    </source>
</evidence>
<evidence type="ECO:0000256" key="4">
    <source>
        <dbReference type="ARBA" id="ARBA00022679"/>
    </source>
</evidence>
<evidence type="ECO:0000313" key="13">
    <source>
        <dbReference type="Proteomes" id="UP000289792"/>
    </source>
</evidence>
<dbReference type="InterPro" id="IPR013783">
    <property type="entry name" value="Ig-like_fold"/>
</dbReference>
<dbReference type="InterPro" id="IPR050482">
    <property type="entry name" value="Sensor_HK_TwoCompSys"/>
</dbReference>
<keyword evidence="4" id="KW-0808">Transferase</keyword>
<gene>
    <name evidence="12" type="ORF">ESZ48_07615</name>
</gene>
<evidence type="ECO:0000256" key="1">
    <source>
        <dbReference type="ARBA" id="ARBA00000085"/>
    </source>
</evidence>
<feature type="transmembrane region" description="Helical" evidence="9">
    <location>
        <begin position="810"/>
        <end position="828"/>
    </location>
</feature>
<dbReference type="InterPro" id="IPR036890">
    <property type="entry name" value="HATPase_C_sf"/>
</dbReference>
<sequence length="1035" mass="119022">MWFFSCFFSIFVCGLIIPATLKALNPLFKKIAFVTLIYLLSVNNVLIAQNPSQIDVLTTEEGLIFRDVTSIAQDINKTMWFGTDLGLVRYDGYNFKVYNADKSNPYYIEEELITGELVYDGKTNELWYMANDKLFKMQLSTDKVTAYGASHNIKGKVLRLLKNIDGSIWIITDDFLTVNNGNAKQYLQKLVDGVFEIKASIPRNKYAFCRLTGDGKGNVLWSSPFESLKFDADGHLLKTFKLSSYTWHGDELNFTVSFYDDDGTHYYFPQKERGIYSFNETDLSSKLFFKNKNQFYYAINDHQEHLWFAGNKELYRLNYDGEFTDFTAQLQSRFDYTKINDIFLGANKLLWVATDNGLFKIRIGEELFKPLFKSNNDGWGNTMRGIFEDANGTIYARSENKNQLYYRTIGGHVDSLNIQLDSLSLIGLKYIANFYALDAAKQNVFTIGESLLKINLKDGTTKSYDEFKPLITYKGENPLIKLKNGKLLFGQSLTRLVLFDPKTEKSHLVFKEDEVKTDIADFRYFKESKTDSVFWIGTQNDGLLKVHFSGRIEKTYNTTSAPYISRNFILVIEEEPNGSLWVGTYGGGLNHISADGKSVKIYNKTQGLPDKNIVGILTDENNSLWISTYNGLSHFDKKSEIFQNFYTEDGLTHFEFNYSSFFKDSRGNFYFGGMNGVNEFKPNEILKNTEPPKLHLLSISGYNSKENLSFKTDYIQTAFTEFDVSPYVQYFQIDWTMPSYFQNLKNTYSTKLEGFENHWFYRGNVASLGYNQLPAGSYVLKIKGKDSRGNESATILSIPIEVRQIFYKKWWFIFLVMLAIIGFMYAIFRYRFEQALIMERLRTKISSDLHDDVGSLLSGLAMQTELMEMNASEADRFKLQKIASISRNAISQMRDLVWSIDSRRETVKDLIERMQELAEEVLLPKNISFQIDSAGVKHLNRKLVAQTKQNVFMIYKEAITNILRHSDASHVAISISSQTRGCDIIIKDNGSFKKNYKSTGFGLANMVMRARKLKGKIHFEKVKGFGVHLHLPFHL</sequence>